<dbReference type="Proteomes" id="UP000193986">
    <property type="component" value="Unassembled WGS sequence"/>
</dbReference>
<comment type="caution">
    <text evidence="2">The sequence shown here is derived from an EMBL/GenBank/DDBJ whole genome shotgun (WGS) entry which is preliminary data.</text>
</comment>
<evidence type="ECO:0000313" key="3">
    <source>
        <dbReference type="Proteomes" id="UP000193986"/>
    </source>
</evidence>
<dbReference type="EMBL" id="MCFC01000003">
    <property type="protein sequence ID" value="ORY34224.1"/>
    <property type="molecule type" value="Genomic_DNA"/>
</dbReference>
<accession>A0A1Y2BHG0</accession>
<gene>
    <name evidence="2" type="ORF">BCR39DRAFT_516925</name>
</gene>
<dbReference type="InParanoid" id="A0A1Y2BHG0"/>
<feature type="transmembrane region" description="Helical" evidence="1">
    <location>
        <begin position="16"/>
        <end position="36"/>
    </location>
</feature>
<proteinExistence type="predicted"/>
<organism evidence="2 3">
    <name type="scientific">Naematelia encephala</name>
    <dbReference type="NCBI Taxonomy" id="71784"/>
    <lineage>
        <taxon>Eukaryota</taxon>
        <taxon>Fungi</taxon>
        <taxon>Dikarya</taxon>
        <taxon>Basidiomycota</taxon>
        <taxon>Agaricomycotina</taxon>
        <taxon>Tremellomycetes</taxon>
        <taxon>Tremellales</taxon>
        <taxon>Naemateliaceae</taxon>
        <taxon>Naematelia</taxon>
    </lineage>
</organism>
<name>A0A1Y2BHG0_9TREE</name>
<evidence type="ECO:0000256" key="1">
    <source>
        <dbReference type="SAM" id="Phobius"/>
    </source>
</evidence>
<keyword evidence="1" id="KW-0472">Membrane</keyword>
<keyword evidence="3" id="KW-1185">Reference proteome</keyword>
<dbReference type="AlphaFoldDB" id="A0A1Y2BHG0"/>
<keyword evidence="1" id="KW-1133">Transmembrane helix</keyword>
<evidence type="ECO:0000313" key="2">
    <source>
        <dbReference type="EMBL" id="ORY34224.1"/>
    </source>
</evidence>
<reference evidence="2 3" key="1">
    <citation type="submission" date="2016-07" db="EMBL/GenBank/DDBJ databases">
        <title>Pervasive Adenine N6-methylation of Active Genes in Fungi.</title>
        <authorList>
            <consortium name="DOE Joint Genome Institute"/>
            <person name="Mondo S.J."/>
            <person name="Dannebaum R.O."/>
            <person name="Kuo R.C."/>
            <person name="Labutti K."/>
            <person name="Haridas S."/>
            <person name="Kuo A."/>
            <person name="Salamov A."/>
            <person name="Ahrendt S.R."/>
            <person name="Lipzen A."/>
            <person name="Sullivan W."/>
            <person name="Andreopoulos W.B."/>
            <person name="Clum A."/>
            <person name="Lindquist E."/>
            <person name="Daum C."/>
            <person name="Ramamoorthy G.K."/>
            <person name="Gryganskyi A."/>
            <person name="Culley D."/>
            <person name="Magnuson J.K."/>
            <person name="James T.Y."/>
            <person name="O'Malley M.A."/>
            <person name="Stajich J.E."/>
            <person name="Spatafora J.W."/>
            <person name="Visel A."/>
            <person name="Grigoriev I.V."/>
        </authorList>
    </citation>
    <scope>NUCLEOTIDE SEQUENCE [LARGE SCALE GENOMIC DNA]</scope>
    <source>
        <strain evidence="2 3">68-887.2</strain>
    </source>
</reference>
<keyword evidence="1" id="KW-0812">Transmembrane</keyword>
<protein>
    <submittedName>
        <fullName evidence="2">Uncharacterized protein</fullName>
    </submittedName>
</protein>
<sequence>MMQEEGNEDEEGRANSGVPCSILLSASIACVLWVLWPSDHGSYVCCHHYLNA</sequence>